<dbReference type="InterPro" id="IPR020103">
    <property type="entry name" value="PsdUridine_synth_cat_dom_sf"/>
</dbReference>
<feature type="domain" description="RNA-binding S4" evidence="8">
    <location>
        <begin position="94"/>
        <end position="152"/>
    </location>
</feature>
<dbReference type="InterPro" id="IPR002942">
    <property type="entry name" value="S4_RNA-bd"/>
</dbReference>
<accession>A0A086P9Q0</accession>
<dbReference type="InterPro" id="IPR020094">
    <property type="entry name" value="TruA/RsuA/RluB/E/F_N"/>
</dbReference>
<sequence>MSDGTALFVIFTAFLIWEWPRFVKRNRRVEPPKKSGPPRRAGPGGPRRPGEGRAATGSRPARPPFRKAKAAPATPANPHPARAAAVASGKNEPQRIAKLLARAGVASRREIERMIEDGRITLDGEAVTTPATLLTSLNGIAVDGNPVAQPAPTRLFLFHKPSGYLTAERDPRGRPTIYDRLPADLPRLMPIGRLDMTTEGLLLMTTDGEFKRQMELPATGVPRTYRARAFGEISQAQLEDLFDGIEIDGIRYGQIEANLERRTGRNQWIEMTLTEGKNREVRRVLEHLGLQVSRLIRTSYGPFHLGELASGAVEEVRQHDLILFRKTLKPLKS</sequence>
<proteinExistence type="inferred from homology"/>
<name>A0A086P9Q0_SPHHM</name>
<keyword evidence="10" id="KW-1185">Reference proteome</keyword>
<comment type="similarity">
    <text evidence="2 6">Belongs to the pseudouridine synthase RsuA family.</text>
</comment>
<evidence type="ECO:0000256" key="5">
    <source>
        <dbReference type="PROSITE-ProRule" id="PRU00182"/>
    </source>
</evidence>
<dbReference type="PANTHER" id="PTHR47683:SF3">
    <property type="entry name" value="RIBOSOMAL LARGE SUBUNIT PSEUDOURIDINE SYNTHASE B"/>
    <property type="match status" value="1"/>
</dbReference>
<dbReference type="SUPFAM" id="SSF55174">
    <property type="entry name" value="Alpha-L RNA-binding motif"/>
    <property type="match status" value="1"/>
</dbReference>
<dbReference type="NCBIfam" id="TIGR00093">
    <property type="entry name" value="pseudouridine synthase"/>
    <property type="match status" value="1"/>
</dbReference>
<dbReference type="GO" id="GO:0000455">
    <property type="term" value="P:enzyme-directed rRNA pseudouridine synthesis"/>
    <property type="evidence" value="ECO:0007669"/>
    <property type="project" value="UniProtKB-ARBA"/>
</dbReference>
<evidence type="ECO:0000256" key="4">
    <source>
        <dbReference type="ARBA" id="ARBA00023235"/>
    </source>
</evidence>
<dbReference type="AlphaFoldDB" id="A0A086P9Q0"/>
<dbReference type="Proteomes" id="UP000024284">
    <property type="component" value="Unassembled WGS sequence"/>
</dbReference>
<evidence type="ECO:0000313" key="9">
    <source>
        <dbReference type="EMBL" id="KFG90118.1"/>
    </source>
</evidence>
<dbReference type="InterPro" id="IPR018496">
    <property type="entry name" value="PsdUridine_synth_RsuA/RluB_CS"/>
</dbReference>
<dbReference type="Gene3D" id="3.30.70.580">
    <property type="entry name" value="Pseudouridine synthase I, catalytic domain, N-terminal subdomain"/>
    <property type="match status" value="1"/>
</dbReference>
<evidence type="ECO:0000256" key="3">
    <source>
        <dbReference type="ARBA" id="ARBA00022884"/>
    </source>
</evidence>
<dbReference type="PROSITE" id="PS01149">
    <property type="entry name" value="PSI_RSU"/>
    <property type="match status" value="1"/>
</dbReference>
<comment type="catalytic activity">
    <reaction evidence="1">
        <text>a uridine in RNA = a pseudouridine in RNA</text>
        <dbReference type="Rhea" id="RHEA:48348"/>
        <dbReference type="Rhea" id="RHEA-COMP:12068"/>
        <dbReference type="Rhea" id="RHEA-COMP:12069"/>
        <dbReference type="ChEBI" id="CHEBI:65314"/>
        <dbReference type="ChEBI" id="CHEBI:65315"/>
    </reaction>
</comment>
<evidence type="ECO:0000256" key="6">
    <source>
        <dbReference type="RuleBase" id="RU003887"/>
    </source>
</evidence>
<dbReference type="PATRIC" id="fig|1219045.3.peg.2102"/>
<dbReference type="SUPFAM" id="SSF55120">
    <property type="entry name" value="Pseudouridine synthase"/>
    <property type="match status" value="1"/>
</dbReference>
<evidence type="ECO:0000256" key="1">
    <source>
        <dbReference type="ARBA" id="ARBA00000073"/>
    </source>
</evidence>
<evidence type="ECO:0000313" key="10">
    <source>
        <dbReference type="Proteomes" id="UP000024284"/>
    </source>
</evidence>
<dbReference type="CDD" id="cd00165">
    <property type="entry name" value="S4"/>
    <property type="match status" value="1"/>
</dbReference>
<comment type="caution">
    <text evidence="9">The sequence shown here is derived from an EMBL/GenBank/DDBJ whole genome shotgun (WGS) entry which is preliminary data.</text>
</comment>
<dbReference type="EMBL" id="JFZA02000015">
    <property type="protein sequence ID" value="KFG90118.1"/>
    <property type="molecule type" value="Genomic_DNA"/>
</dbReference>
<feature type="compositionally biased region" description="Low complexity" evidence="7">
    <location>
        <begin position="70"/>
        <end position="87"/>
    </location>
</feature>
<feature type="region of interest" description="Disordered" evidence="7">
    <location>
        <begin position="28"/>
        <end position="92"/>
    </location>
</feature>
<organism evidence="9 10">
    <name type="scientific">Sphingobium herbicidovorans (strain ATCC 700291 / DSM 11019 / CCUG 56400 / KCTC 2939 / LMG 18315 / NBRC 16415 / MH)</name>
    <name type="common">Sphingomonas herbicidovorans</name>
    <dbReference type="NCBI Taxonomy" id="1219045"/>
    <lineage>
        <taxon>Bacteria</taxon>
        <taxon>Pseudomonadati</taxon>
        <taxon>Pseudomonadota</taxon>
        <taxon>Alphaproteobacteria</taxon>
        <taxon>Sphingomonadales</taxon>
        <taxon>Sphingomonadaceae</taxon>
        <taxon>Sphingobium</taxon>
    </lineage>
</organism>
<dbReference type="InterPro" id="IPR000748">
    <property type="entry name" value="PsdUridine_synth_RsuA/RluB/E/F"/>
</dbReference>
<dbReference type="GO" id="GO:0120159">
    <property type="term" value="F:rRNA pseudouridine synthase activity"/>
    <property type="evidence" value="ECO:0007669"/>
    <property type="project" value="UniProtKB-ARBA"/>
</dbReference>
<dbReference type="InterPro" id="IPR006145">
    <property type="entry name" value="PsdUridine_synth_RsuA/RluA"/>
</dbReference>
<dbReference type="Pfam" id="PF00849">
    <property type="entry name" value="PseudoU_synth_2"/>
    <property type="match status" value="1"/>
</dbReference>
<gene>
    <name evidence="9" type="ORF">BV98_002061</name>
</gene>
<evidence type="ECO:0000256" key="7">
    <source>
        <dbReference type="SAM" id="MobiDB-lite"/>
    </source>
</evidence>
<dbReference type="Gene3D" id="3.10.290.10">
    <property type="entry name" value="RNA-binding S4 domain"/>
    <property type="match status" value="1"/>
</dbReference>
<keyword evidence="4 6" id="KW-0413">Isomerase</keyword>
<dbReference type="EC" id="5.4.99.-" evidence="6"/>
<protein>
    <recommendedName>
        <fullName evidence="6">Pseudouridine synthase</fullName>
        <ecNumber evidence="6">5.4.99.-</ecNumber>
    </recommendedName>
</protein>
<dbReference type="InterPro" id="IPR036986">
    <property type="entry name" value="S4_RNA-bd_sf"/>
</dbReference>
<evidence type="ECO:0000259" key="8">
    <source>
        <dbReference type="SMART" id="SM00363"/>
    </source>
</evidence>
<dbReference type="Gene3D" id="3.30.70.1560">
    <property type="entry name" value="Alpha-L RNA-binding motif"/>
    <property type="match status" value="1"/>
</dbReference>
<dbReference type="InterPro" id="IPR042092">
    <property type="entry name" value="PsdUridine_s_RsuA/RluB/E/F_cat"/>
</dbReference>
<dbReference type="PANTHER" id="PTHR47683">
    <property type="entry name" value="PSEUDOURIDINE SYNTHASE FAMILY PROTEIN-RELATED"/>
    <property type="match status" value="1"/>
</dbReference>
<dbReference type="SMART" id="SM00363">
    <property type="entry name" value="S4"/>
    <property type="match status" value="1"/>
</dbReference>
<keyword evidence="3 5" id="KW-0694">RNA-binding</keyword>
<dbReference type="GO" id="GO:0003723">
    <property type="term" value="F:RNA binding"/>
    <property type="evidence" value="ECO:0007669"/>
    <property type="project" value="UniProtKB-KW"/>
</dbReference>
<dbReference type="PROSITE" id="PS50889">
    <property type="entry name" value="S4"/>
    <property type="match status" value="1"/>
</dbReference>
<reference evidence="9" key="1">
    <citation type="submission" date="2014-08" db="EMBL/GenBank/DDBJ databases">
        <title>Draft genome sequences of Sphingobium herbicidovorans.</title>
        <authorList>
            <person name="Gan H.M."/>
            <person name="Gan H.Y."/>
            <person name="Savka M.A."/>
        </authorList>
    </citation>
    <scope>NUCLEOTIDE SEQUENCE [LARGE SCALE GENOMIC DNA]</scope>
    <source>
        <strain evidence="9">NBRC 16415</strain>
    </source>
</reference>
<dbReference type="InterPro" id="IPR050343">
    <property type="entry name" value="RsuA_PseudoU_synthase"/>
</dbReference>
<dbReference type="STRING" id="76947.GCA_002080435_00392"/>
<dbReference type="eggNOG" id="COG1187">
    <property type="taxonomic scope" value="Bacteria"/>
</dbReference>
<dbReference type="Pfam" id="PF01479">
    <property type="entry name" value="S4"/>
    <property type="match status" value="1"/>
</dbReference>
<evidence type="ECO:0000256" key="2">
    <source>
        <dbReference type="ARBA" id="ARBA00008348"/>
    </source>
</evidence>